<accession>A0A4R0YRH9</accession>
<proteinExistence type="predicted"/>
<gene>
    <name evidence="4" type="ORF">EZM97_20575</name>
</gene>
<name>A0A4R0YRH9_9GAMM</name>
<dbReference type="InterPro" id="IPR050595">
    <property type="entry name" value="Bact_response_regulator"/>
</dbReference>
<protein>
    <submittedName>
        <fullName evidence="4">Response regulator</fullName>
    </submittedName>
</protein>
<evidence type="ECO:0000313" key="4">
    <source>
        <dbReference type="EMBL" id="TCI11476.1"/>
    </source>
</evidence>
<comment type="caution">
    <text evidence="4">The sequence shown here is derived from an EMBL/GenBank/DDBJ whole genome shotgun (WGS) entry which is preliminary data.</text>
</comment>
<dbReference type="PANTHER" id="PTHR44591:SF25">
    <property type="entry name" value="CHEMOTAXIS TWO-COMPONENT RESPONSE REGULATOR"/>
    <property type="match status" value="1"/>
</dbReference>
<dbReference type="Gene3D" id="3.40.50.2300">
    <property type="match status" value="1"/>
</dbReference>
<dbReference type="InterPro" id="IPR011006">
    <property type="entry name" value="CheY-like_superfamily"/>
</dbReference>
<dbReference type="SUPFAM" id="SSF52172">
    <property type="entry name" value="CheY-like"/>
    <property type="match status" value="1"/>
</dbReference>
<keyword evidence="5" id="KW-1185">Reference proteome</keyword>
<dbReference type="GO" id="GO:0000160">
    <property type="term" value="P:phosphorelay signal transduction system"/>
    <property type="evidence" value="ECO:0007669"/>
    <property type="project" value="InterPro"/>
</dbReference>
<evidence type="ECO:0000256" key="2">
    <source>
        <dbReference type="PROSITE-ProRule" id="PRU00169"/>
    </source>
</evidence>
<evidence type="ECO:0000259" key="3">
    <source>
        <dbReference type="PROSITE" id="PS50110"/>
    </source>
</evidence>
<evidence type="ECO:0000256" key="1">
    <source>
        <dbReference type="ARBA" id="ARBA00022553"/>
    </source>
</evidence>
<dbReference type="Proteomes" id="UP000291822">
    <property type="component" value="Unassembled WGS sequence"/>
</dbReference>
<dbReference type="SMART" id="SM00448">
    <property type="entry name" value="REC"/>
    <property type="match status" value="1"/>
</dbReference>
<dbReference type="PROSITE" id="PS50110">
    <property type="entry name" value="RESPONSE_REGULATORY"/>
    <property type="match status" value="1"/>
</dbReference>
<dbReference type="PANTHER" id="PTHR44591">
    <property type="entry name" value="STRESS RESPONSE REGULATOR PROTEIN 1"/>
    <property type="match status" value="1"/>
</dbReference>
<reference evidence="4 5" key="1">
    <citation type="submission" date="2019-02" db="EMBL/GenBank/DDBJ databases">
        <title>Dyella amyloliquefaciens sp. nov., isolated from forest soil.</title>
        <authorList>
            <person name="Gao Z.-H."/>
            <person name="Qiu L.-H."/>
        </authorList>
    </citation>
    <scope>NUCLEOTIDE SEQUENCE [LARGE SCALE GENOMIC DNA]</scope>
    <source>
        <strain evidence="4 5">KACC 12747</strain>
    </source>
</reference>
<dbReference type="Pfam" id="PF00072">
    <property type="entry name" value="Response_reg"/>
    <property type="match status" value="1"/>
</dbReference>
<sequence length="126" mass="13736">MELCLSQVHTIGVVDDDEEVRDSIVAVFRSEGISVCAFPSAETLLASPLIDTLECLVTDLHMPGMDGFGLRRVLIDQGKPLPVVMMTAFASPETREIANRLGIAEFLEKPTDPDVLLKIVRSLLAN</sequence>
<dbReference type="InterPro" id="IPR001789">
    <property type="entry name" value="Sig_transdc_resp-reg_receiver"/>
</dbReference>
<feature type="domain" description="Response regulatory" evidence="3">
    <location>
        <begin position="10"/>
        <end position="124"/>
    </location>
</feature>
<keyword evidence="1 2" id="KW-0597">Phosphoprotein</keyword>
<evidence type="ECO:0000313" key="5">
    <source>
        <dbReference type="Proteomes" id="UP000291822"/>
    </source>
</evidence>
<organism evidence="4 5">
    <name type="scientific">Dyella soli</name>
    <dbReference type="NCBI Taxonomy" id="522319"/>
    <lineage>
        <taxon>Bacteria</taxon>
        <taxon>Pseudomonadati</taxon>
        <taxon>Pseudomonadota</taxon>
        <taxon>Gammaproteobacteria</taxon>
        <taxon>Lysobacterales</taxon>
        <taxon>Rhodanobacteraceae</taxon>
        <taxon>Dyella</taxon>
    </lineage>
</organism>
<feature type="modified residue" description="4-aspartylphosphate" evidence="2">
    <location>
        <position position="59"/>
    </location>
</feature>
<dbReference type="EMBL" id="SJTG01000002">
    <property type="protein sequence ID" value="TCI11476.1"/>
    <property type="molecule type" value="Genomic_DNA"/>
</dbReference>
<dbReference type="AlphaFoldDB" id="A0A4R0YRH9"/>